<name>A0A5B8YJ67_9FLAO</name>
<accession>A0A5B8YJ67</accession>
<dbReference type="EMBL" id="CP042476">
    <property type="protein sequence ID" value="QED37990.1"/>
    <property type="molecule type" value="Genomic_DNA"/>
</dbReference>
<dbReference type="AlphaFoldDB" id="A0A5B8YJ67"/>
<organism evidence="1 2">
    <name type="scientific">Antarcticibacterium arcticum</name>
    <dbReference type="NCBI Taxonomy" id="2585771"/>
    <lineage>
        <taxon>Bacteria</taxon>
        <taxon>Pseudomonadati</taxon>
        <taxon>Bacteroidota</taxon>
        <taxon>Flavobacteriia</taxon>
        <taxon>Flavobacteriales</taxon>
        <taxon>Flavobacteriaceae</taxon>
        <taxon>Antarcticibacterium</taxon>
    </lineage>
</organism>
<keyword evidence="2" id="KW-1185">Reference proteome</keyword>
<proteinExistence type="predicted"/>
<dbReference type="OrthoDB" id="9930101at2"/>
<dbReference type="KEGG" id="anp:FK178_09740"/>
<evidence type="ECO:0000313" key="1">
    <source>
        <dbReference type="EMBL" id="QED37990.1"/>
    </source>
</evidence>
<protein>
    <submittedName>
        <fullName evidence="1">Uncharacterized protein</fullName>
    </submittedName>
</protein>
<dbReference type="Proteomes" id="UP000321954">
    <property type="component" value="Chromosome"/>
</dbReference>
<evidence type="ECO:0000313" key="2">
    <source>
        <dbReference type="Proteomes" id="UP000321954"/>
    </source>
</evidence>
<dbReference type="RefSeq" id="WP_146834207.1">
    <property type="nucleotide sequence ID" value="NZ_CP042476.1"/>
</dbReference>
<reference evidence="1 2" key="1">
    <citation type="submission" date="2019-08" db="EMBL/GenBank/DDBJ databases">
        <title>Antarcticibacterium arcticum sp. nov., a bacterium isolated from marine sediment of the Canadian Beaufort Sea.</title>
        <authorList>
            <person name="Lee Y.M."/>
            <person name="Baek K."/>
            <person name="Lee D.-H."/>
            <person name="Shin S.C."/>
            <person name="Jin Y.K."/>
            <person name="Park Y."/>
        </authorList>
    </citation>
    <scope>NUCLEOTIDE SEQUENCE [LARGE SCALE GENOMIC DNA]</scope>
    <source>
        <strain evidence="1 2">PAMC 28998</strain>
    </source>
</reference>
<gene>
    <name evidence="1" type="ORF">FK178_09740</name>
</gene>
<sequence length="96" mass="11248">MKIKITNKERDELRRLFPTGYAKMISRRLNEAKLQPVRAKEYSPKIISDVLAGHQSDFNVLLELFRYKDEILTKREELQELRKITALESNGSGQNQ</sequence>